<name>A0A4Y6Q0G5_PERCE</name>
<accession>A0A4Y6Q0G5</accession>
<feature type="compositionally biased region" description="Basic and acidic residues" evidence="1">
    <location>
        <begin position="25"/>
        <end position="35"/>
    </location>
</feature>
<evidence type="ECO:0000256" key="1">
    <source>
        <dbReference type="SAM" id="MobiDB-lite"/>
    </source>
</evidence>
<gene>
    <name evidence="2" type="ORF">FIV42_25700</name>
</gene>
<keyword evidence="3" id="KW-1185">Reference proteome</keyword>
<dbReference type="Proteomes" id="UP000315995">
    <property type="component" value="Chromosome"/>
</dbReference>
<reference evidence="2 3" key="1">
    <citation type="submission" date="2019-06" db="EMBL/GenBank/DDBJ databases">
        <title>Persicimonas caeni gen. nov., sp. nov., a predatory bacterium isolated from solar saltern.</title>
        <authorList>
            <person name="Wang S."/>
        </authorList>
    </citation>
    <scope>NUCLEOTIDE SEQUENCE [LARGE SCALE GENOMIC DNA]</scope>
    <source>
        <strain evidence="2 3">YN101</strain>
    </source>
</reference>
<dbReference type="InterPro" id="IPR007420">
    <property type="entry name" value="DUF465"/>
</dbReference>
<organism evidence="2 3">
    <name type="scientific">Persicimonas caeni</name>
    <dbReference type="NCBI Taxonomy" id="2292766"/>
    <lineage>
        <taxon>Bacteria</taxon>
        <taxon>Deltaproteobacteria</taxon>
        <taxon>Bradymonadales</taxon>
        <taxon>Bradymonadaceae</taxon>
        <taxon>Persicimonas</taxon>
    </lineage>
</organism>
<feature type="region of interest" description="Disordered" evidence="1">
    <location>
        <begin position="25"/>
        <end position="50"/>
    </location>
</feature>
<evidence type="ECO:0000313" key="3">
    <source>
        <dbReference type="Proteomes" id="UP000315995"/>
    </source>
</evidence>
<accession>A0A5B8YF90</accession>
<dbReference type="AlphaFoldDB" id="A0A4Y6Q0G5"/>
<protein>
    <submittedName>
        <fullName evidence="2">DUF465 domain-containing protein</fullName>
    </submittedName>
</protein>
<dbReference type="EMBL" id="CP041186">
    <property type="protein sequence ID" value="QDG54012.1"/>
    <property type="molecule type" value="Genomic_DNA"/>
</dbReference>
<dbReference type="Gene3D" id="6.10.280.50">
    <property type="match status" value="1"/>
</dbReference>
<evidence type="ECO:0000313" key="2">
    <source>
        <dbReference type="EMBL" id="QDG54012.1"/>
    </source>
</evidence>
<dbReference type="InterPro" id="IPR038444">
    <property type="entry name" value="DUF465_sf"/>
</dbReference>
<dbReference type="Pfam" id="PF04325">
    <property type="entry name" value="DUF465"/>
    <property type="match status" value="1"/>
</dbReference>
<sequence>MEARMSKSTARRDDLFEEASLEQLKSEHQNLEHRLRMLSRPRSKSPEELAEMQRIKKKKLAIKDKMMSMQG</sequence>
<proteinExistence type="predicted"/>